<dbReference type="Pfam" id="PF00583">
    <property type="entry name" value="Acetyltransf_1"/>
    <property type="match status" value="1"/>
</dbReference>
<keyword evidence="2" id="KW-0808">Transferase</keyword>
<organism evidence="2 3">
    <name type="scientific">Nocardioides thalensis</name>
    <dbReference type="NCBI Taxonomy" id="1914755"/>
    <lineage>
        <taxon>Bacteria</taxon>
        <taxon>Bacillati</taxon>
        <taxon>Actinomycetota</taxon>
        <taxon>Actinomycetes</taxon>
        <taxon>Propionibacteriales</taxon>
        <taxon>Nocardioidaceae</taxon>
        <taxon>Nocardioides</taxon>
    </lineage>
</organism>
<evidence type="ECO:0000313" key="3">
    <source>
        <dbReference type="Proteomes" id="UP000530424"/>
    </source>
</evidence>
<dbReference type="EMBL" id="JACCFP010000001">
    <property type="protein sequence ID" value="NYJ00805.1"/>
    <property type="molecule type" value="Genomic_DNA"/>
</dbReference>
<dbReference type="InterPro" id="IPR016181">
    <property type="entry name" value="Acyl_CoA_acyltransferase"/>
</dbReference>
<dbReference type="SUPFAM" id="SSF55729">
    <property type="entry name" value="Acyl-CoA N-acyltransferases (Nat)"/>
    <property type="match status" value="1"/>
</dbReference>
<evidence type="ECO:0000259" key="1">
    <source>
        <dbReference type="PROSITE" id="PS51186"/>
    </source>
</evidence>
<protein>
    <submittedName>
        <fullName evidence="2">GNAT superfamily N-acetyltransferase</fullName>
    </submittedName>
</protein>
<name>A0A853BZW9_9ACTN</name>
<dbReference type="Proteomes" id="UP000530424">
    <property type="component" value="Unassembled WGS sequence"/>
</dbReference>
<feature type="domain" description="N-acetyltransferase" evidence="1">
    <location>
        <begin position="125"/>
        <end position="264"/>
    </location>
</feature>
<accession>A0A853BZW9</accession>
<dbReference type="Gene3D" id="3.40.630.30">
    <property type="match status" value="1"/>
</dbReference>
<gene>
    <name evidence="2" type="ORF">HNR19_001503</name>
</gene>
<sequence length="264" mass="28274">MEPSPARVHAASAAWLWVPSEARVLQAEDYLAVRFPLWFEHPLQLLVVRPRERDVETVLDDALERARTELVDGTDLTELVAWVRLDAPGGLEAALVARGGVVDETLDVLARALVDPPDLALPADVDVRWADDIETFVDSVHLNADVFGGTRPERAALERLFAGERAKLRSGGGGAVVAYVDGAPVGTGGITVAGPDGRLWGGGVLPEARGRGVYRALLAARLAYAVAQGCELAIVKGRVETSGPILRRAGFAPYGQERSYRLSL</sequence>
<comment type="caution">
    <text evidence="2">The sequence shown here is derived from an EMBL/GenBank/DDBJ whole genome shotgun (WGS) entry which is preliminary data.</text>
</comment>
<reference evidence="2 3" key="1">
    <citation type="submission" date="2020-07" db="EMBL/GenBank/DDBJ databases">
        <title>Sequencing the genomes of 1000 actinobacteria strains.</title>
        <authorList>
            <person name="Klenk H.-P."/>
        </authorList>
    </citation>
    <scope>NUCLEOTIDE SEQUENCE [LARGE SCALE GENOMIC DNA]</scope>
    <source>
        <strain evidence="2 3">DSM 103833</strain>
    </source>
</reference>
<dbReference type="GO" id="GO:0016747">
    <property type="term" value="F:acyltransferase activity, transferring groups other than amino-acyl groups"/>
    <property type="evidence" value="ECO:0007669"/>
    <property type="project" value="InterPro"/>
</dbReference>
<dbReference type="PROSITE" id="PS51186">
    <property type="entry name" value="GNAT"/>
    <property type="match status" value="1"/>
</dbReference>
<dbReference type="RefSeq" id="WP_179667347.1">
    <property type="nucleotide sequence ID" value="NZ_JACCFP010000001.1"/>
</dbReference>
<proteinExistence type="predicted"/>
<dbReference type="AlphaFoldDB" id="A0A853BZW9"/>
<evidence type="ECO:0000313" key="2">
    <source>
        <dbReference type="EMBL" id="NYJ00805.1"/>
    </source>
</evidence>
<keyword evidence="3" id="KW-1185">Reference proteome</keyword>
<dbReference type="InterPro" id="IPR000182">
    <property type="entry name" value="GNAT_dom"/>
</dbReference>